<dbReference type="AlphaFoldDB" id="R0IDN4"/>
<dbReference type="Pfam" id="PF12697">
    <property type="entry name" value="Abhydrolase_6"/>
    <property type="match status" value="1"/>
</dbReference>
<evidence type="ECO:0000256" key="2">
    <source>
        <dbReference type="ARBA" id="ARBA00005668"/>
    </source>
</evidence>
<feature type="region of interest" description="Disordered" evidence="5">
    <location>
        <begin position="1"/>
        <end position="93"/>
    </location>
</feature>
<name>R0IDN4_EXST2</name>
<keyword evidence="4" id="KW-0576">Peroxisome</keyword>
<sequence>MDAFPYIPPRLKYSGLTQQERERHAAPAPAPAPAPAKRHDSAMAGATSLSQANSPGTNLSQADPVKTARKHRTTHSRTFPIPFPGSLDSSEDDLPPFPEPEISSMALDTKPGARIHYTYYPASNPNGSHSNPFSQTLIVFLNGILSVRSSWDATIRSFLEKRIAGRLPYPSLLSYDRYGQGESDRDPDDREPPPCHGHDAISAVKALKQFTLQIWREHLDINRPTHYPCLIFVGSSFGCALARLFAQCYPGTVSGLLFLDSIMANSDYLDFWPDPDSPDFNPHTLPDSVTEDEVRETRRKYREMFHPDVPSQEGLSRRNLPTLLPHAGAPKLEGYLGRGPYLTVVGHDWETYAEQSATGILHTPKALSMTYINPAWRRYNEELCNITEEGKAIGPITAVRCGHFIQIDNPQFVSDEMVSLLDRVVNRVQQVSKRD</sequence>
<dbReference type="GeneID" id="19397581"/>
<dbReference type="Gene3D" id="3.40.50.1820">
    <property type="entry name" value="alpha/beta hydrolase"/>
    <property type="match status" value="1"/>
</dbReference>
<organism evidence="7 8">
    <name type="scientific">Exserohilum turcicum (strain 28A)</name>
    <name type="common">Northern leaf blight fungus</name>
    <name type="synonym">Setosphaeria turcica</name>
    <dbReference type="NCBI Taxonomy" id="671987"/>
    <lineage>
        <taxon>Eukaryota</taxon>
        <taxon>Fungi</taxon>
        <taxon>Dikarya</taxon>
        <taxon>Ascomycota</taxon>
        <taxon>Pezizomycotina</taxon>
        <taxon>Dothideomycetes</taxon>
        <taxon>Pleosporomycetidae</taxon>
        <taxon>Pleosporales</taxon>
        <taxon>Pleosporineae</taxon>
        <taxon>Pleosporaceae</taxon>
        <taxon>Exserohilum</taxon>
    </lineage>
</organism>
<dbReference type="OrthoDB" id="3466836at2759"/>
<dbReference type="SUPFAM" id="SSF53474">
    <property type="entry name" value="alpha/beta-Hydrolases"/>
    <property type="match status" value="1"/>
</dbReference>
<evidence type="ECO:0000313" key="7">
    <source>
        <dbReference type="EMBL" id="EOA83455.1"/>
    </source>
</evidence>
<feature type="domain" description="AB hydrolase-1" evidence="6">
    <location>
        <begin position="138"/>
        <end position="415"/>
    </location>
</feature>
<accession>R0IDN4</accession>
<dbReference type="Proteomes" id="UP000016935">
    <property type="component" value="Unassembled WGS sequence"/>
</dbReference>
<evidence type="ECO:0000256" key="3">
    <source>
        <dbReference type="ARBA" id="ARBA00023026"/>
    </source>
</evidence>
<feature type="compositionally biased region" description="Polar residues" evidence="5">
    <location>
        <begin position="47"/>
        <end position="61"/>
    </location>
</feature>
<gene>
    <name evidence="7" type="ORF">SETTUDRAFT_155982</name>
</gene>
<evidence type="ECO:0000256" key="4">
    <source>
        <dbReference type="ARBA" id="ARBA00023140"/>
    </source>
</evidence>
<dbReference type="InterPro" id="IPR029058">
    <property type="entry name" value="AB_hydrolase_fold"/>
</dbReference>
<dbReference type="EMBL" id="KB908833">
    <property type="protein sequence ID" value="EOA83455.1"/>
    <property type="molecule type" value="Genomic_DNA"/>
</dbReference>
<proteinExistence type="inferred from homology"/>
<dbReference type="HOGENOM" id="CLU_044619_0_0_1"/>
<reference evidence="7 8" key="2">
    <citation type="journal article" date="2013" name="PLoS Genet.">
        <title>Comparative genome structure, secondary metabolite, and effector coding capacity across Cochliobolus pathogens.</title>
        <authorList>
            <person name="Condon B.J."/>
            <person name="Leng Y."/>
            <person name="Wu D."/>
            <person name="Bushley K.E."/>
            <person name="Ohm R.A."/>
            <person name="Otillar R."/>
            <person name="Martin J."/>
            <person name="Schackwitz W."/>
            <person name="Grimwood J."/>
            <person name="MohdZainudin N."/>
            <person name="Xue C."/>
            <person name="Wang R."/>
            <person name="Manning V.A."/>
            <person name="Dhillon B."/>
            <person name="Tu Z.J."/>
            <person name="Steffenson B.J."/>
            <person name="Salamov A."/>
            <person name="Sun H."/>
            <person name="Lowry S."/>
            <person name="LaButti K."/>
            <person name="Han J."/>
            <person name="Copeland A."/>
            <person name="Lindquist E."/>
            <person name="Barry K."/>
            <person name="Schmutz J."/>
            <person name="Baker S.E."/>
            <person name="Ciuffetti L.M."/>
            <person name="Grigoriev I.V."/>
            <person name="Zhong S."/>
            <person name="Turgeon B.G."/>
        </authorList>
    </citation>
    <scope>NUCLEOTIDE SEQUENCE [LARGE SCALE GENOMIC DNA]</scope>
    <source>
        <strain evidence="8">28A</strain>
    </source>
</reference>
<dbReference type="eggNOG" id="ENOG502RYF5">
    <property type="taxonomic scope" value="Eukaryota"/>
</dbReference>
<evidence type="ECO:0000256" key="1">
    <source>
        <dbReference type="ARBA" id="ARBA00004275"/>
    </source>
</evidence>
<dbReference type="GO" id="GO:0005777">
    <property type="term" value="C:peroxisome"/>
    <property type="evidence" value="ECO:0007669"/>
    <property type="project" value="UniProtKB-SubCell"/>
</dbReference>
<protein>
    <recommendedName>
        <fullName evidence="6">AB hydrolase-1 domain-containing protein</fullName>
    </recommendedName>
</protein>
<reference evidence="7 8" key="1">
    <citation type="journal article" date="2012" name="PLoS Pathog.">
        <title>Diverse lifestyles and strategies of plant pathogenesis encoded in the genomes of eighteen Dothideomycetes fungi.</title>
        <authorList>
            <person name="Ohm R.A."/>
            <person name="Feau N."/>
            <person name="Henrissat B."/>
            <person name="Schoch C.L."/>
            <person name="Horwitz B.A."/>
            <person name="Barry K.W."/>
            <person name="Condon B.J."/>
            <person name="Copeland A.C."/>
            <person name="Dhillon B."/>
            <person name="Glaser F."/>
            <person name="Hesse C.N."/>
            <person name="Kosti I."/>
            <person name="LaButti K."/>
            <person name="Lindquist E.A."/>
            <person name="Lucas S."/>
            <person name="Salamov A.A."/>
            <person name="Bradshaw R.E."/>
            <person name="Ciuffetti L."/>
            <person name="Hamelin R.C."/>
            <person name="Kema G.H.J."/>
            <person name="Lawrence C."/>
            <person name="Scott J.A."/>
            <person name="Spatafora J.W."/>
            <person name="Turgeon B.G."/>
            <person name="de Wit P.J.G.M."/>
            <person name="Zhong S."/>
            <person name="Goodwin S.B."/>
            <person name="Grigoriev I.V."/>
        </authorList>
    </citation>
    <scope>NUCLEOTIDE SEQUENCE [LARGE SCALE GENOMIC DNA]</scope>
    <source>
        <strain evidence="8">28A</strain>
    </source>
</reference>
<keyword evidence="3" id="KW-0843">Virulence</keyword>
<comment type="subcellular location">
    <subcellularLocation>
        <location evidence="1">Peroxisome</location>
    </subcellularLocation>
</comment>
<evidence type="ECO:0000256" key="5">
    <source>
        <dbReference type="SAM" id="MobiDB-lite"/>
    </source>
</evidence>
<evidence type="ECO:0000259" key="6">
    <source>
        <dbReference type="Pfam" id="PF12697"/>
    </source>
</evidence>
<dbReference type="InterPro" id="IPR000073">
    <property type="entry name" value="AB_hydrolase_1"/>
</dbReference>
<dbReference type="RefSeq" id="XP_008029168.1">
    <property type="nucleotide sequence ID" value="XM_008030977.1"/>
</dbReference>
<comment type="similarity">
    <text evidence="2">Belongs to the AB hydrolase superfamily. AKT2 hydrolase family.</text>
</comment>
<evidence type="ECO:0000313" key="8">
    <source>
        <dbReference type="Proteomes" id="UP000016935"/>
    </source>
</evidence>
<keyword evidence="8" id="KW-1185">Reference proteome</keyword>